<dbReference type="RefSeq" id="WP_066532193.1">
    <property type="nucleotide sequence ID" value="NZ_PDEA01000001.1"/>
</dbReference>
<dbReference type="EMBL" id="PDEA01000001">
    <property type="protein sequence ID" value="PEH89519.1"/>
    <property type="molecule type" value="Genomic_DNA"/>
</dbReference>
<comment type="caution">
    <text evidence="3">The sequence shown here is derived from an EMBL/GenBank/DDBJ whole genome shotgun (WGS) entry which is preliminary data.</text>
</comment>
<reference evidence="4" key="1">
    <citation type="submission" date="2017-09" db="EMBL/GenBank/DDBJ databases">
        <title>FDA dAtabase for Regulatory Grade micrObial Sequences (FDA-ARGOS): Supporting development and validation of Infectious Disease Dx tests.</title>
        <authorList>
            <person name="Minogue T."/>
            <person name="Wolcott M."/>
            <person name="Wasieloski L."/>
            <person name="Aguilar W."/>
            <person name="Moore D."/>
            <person name="Tallon L."/>
            <person name="Sadzewicz L."/>
            <person name="Ott S."/>
            <person name="Zhao X."/>
            <person name="Nagaraj S."/>
            <person name="Vavikolanu K."/>
            <person name="Aluvathingal J."/>
            <person name="Nadendla S."/>
            <person name="Sichtig H."/>
        </authorList>
    </citation>
    <scope>NUCLEOTIDE SEQUENCE [LARGE SCALE GENOMIC DNA]</scope>
    <source>
        <strain evidence="4">FDAARGOS_394</strain>
    </source>
</reference>
<dbReference type="GO" id="GO:0016887">
    <property type="term" value="F:ATP hydrolysis activity"/>
    <property type="evidence" value="ECO:0007669"/>
    <property type="project" value="InterPro"/>
</dbReference>
<dbReference type="Gene3D" id="1.10.8.80">
    <property type="entry name" value="Magnesium chelatase subunit I, C-Terminal domain"/>
    <property type="match status" value="1"/>
</dbReference>
<proteinExistence type="predicted"/>
<organism evidence="3 4">
    <name type="scientific">Comamonas terrigena</name>
    <dbReference type="NCBI Taxonomy" id="32013"/>
    <lineage>
        <taxon>Bacteria</taxon>
        <taxon>Pseudomonadati</taxon>
        <taxon>Pseudomonadota</taxon>
        <taxon>Betaproteobacteria</taxon>
        <taxon>Burkholderiales</taxon>
        <taxon>Comamonadaceae</taxon>
        <taxon>Comamonas</taxon>
    </lineage>
</organism>
<dbReference type="InterPro" id="IPR003593">
    <property type="entry name" value="AAA+_ATPase"/>
</dbReference>
<dbReference type="InterPro" id="IPR025943">
    <property type="entry name" value="Sigma_54_int_dom_ATP-bd_2"/>
</dbReference>
<dbReference type="Pfam" id="PF17863">
    <property type="entry name" value="AAA_lid_2"/>
    <property type="match status" value="1"/>
</dbReference>
<dbReference type="Pfam" id="PF07728">
    <property type="entry name" value="AAA_5"/>
    <property type="match status" value="1"/>
</dbReference>
<dbReference type="InterPro" id="IPR041628">
    <property type="entry name" value="ChlI/MoxR_AAA_lid"/>
</dbReference>
<accession>A0A2A7UVY5</accession>
<feature type="domain" description="AAA+ ATPase" evidence="2">
    <location>
        <begin position="39"/>
        <end position="179"/>
    </location>
</feature>
<dbReference type="STRING" id="1219032.GCA_001515545_00099"/>
<evidence type="ECO:0000259" key="2">
    <source>
        <dbReference type="SMART" id="SM00382"/>
    </source>
</evidence>
<dbReference type="OrthoDB" id="9775079at2"/>
<evidence type="ECO:0000256" key="1">
    <source>
        <dbReference type="SAM" id="MobiDB-lite"/>
    </source>
</evidence>
<evidence type="ECO:0000313" key="4">
    <source>
        <dbReference type="Proteomes" id="UP000220246"/>
    </source>
</evidence>
<feature type="compositionally biased region" description="Low complexity" evidence="1">
    <location>
        <begin position="292"/>
        <end position="317"/>
    </location>
</feature>
<dbReference type="InterPro" id="IPR052989">
    <property type="entry name" value="Mg-chelatase_DI-like"/>
</dbReference>
<protein>
    <submittedName>
        <fullName evidence="3">Magnesium chelatase</fullName>
    </submittedName>
</protein>
<sequence>MISSTESAPSAHAAGFPFTAIEGQPQLQTALLLAAVDPLLGGVLVEGPRGTAKSTSARALAALLPAGRFVNLPLGATEEQLAGSLDLEAALQRSAVVFRPGLLARAHGGILYVDEVNLLADALVDLLLDVSASGINRVERDGVSHQHDARITLVGTMNPEEGQLRPQLLDRFGLFVRLENVPSAAVRKAIVKTRMAFDADPQAFVEQHAAAQSDLAQRVKLARERVAAVAWTDAVHDDVAQRCQDAGVEGVRADLVMLRAARAHAALHGRSAVTPADVQAVAELALAHRRTQAAPAEPPASGEPAQQPEQQPSSEEQTPPPAPPPTGGAQGAGTPSGQSGHGPAPSANTLPDHAAPADAWGAMPPPQLVAMKVVKALKPLPSKKA</sequence>
<dbReference type="GeneID" id="80801679"/>
<dbReference type="PANTHER" id="PTHR35023">
    <property type="entry name" value="CHELATASE-RELATED"/>
    <property type="match status" value="1"/>
</dbReference>
<dbReference type="SMART" id="SM00382">
    <property type="entry name" value="AAA"/>
    <property type="match status" value="1"/>
</dbReference>
<feature type="region of interest" description="Disordered" evidence="1">
    <location>
        <begin position="289"/>
        <end position="363"/>
    </location>
</feature>
<dbReference type="PANTHER" id="PTHR35023:SF1">
    <property type="entry name" value="MG-PROTOPORPHYRIN IX CHELATASE"/>
    <property type="match status" value="1"/>
</dbReference>
<dbReference type="PROSITE" id="PS00676">
    <property type="entry name" value="SIGMA54_INTERACT_2"/>
    <property type="match status" value="1"/>
</dbReference>
<name>A0A2A7UVY5_COMTR</name>
<gene>
    <name evidence="3" type="ORF">CRM82_13730</name>
</gene>
<keyword evidence="4" id="KW-1185">Reference proteome</keyword>
<dbReference type="InterPro" id="IPR011704">
    <property type="entry name" value="ATPase_dyneun-rel_AAA"/>
</dbReference>
<dbReference type="InterPro" id="IPR027417">
    <property type="entry name" value="P-loop_NTPase"/>
</dbReference>
<dbReference type="Gene3D" id="3.40.50.300">
    <property type="entry name" value="P-loop containing nucleotide triphosphate hydrolases"/>
    <property type="match status" value="1"/>
</dbReference>
<dbReference type="GO" id="GO:0005524">
    <property type="term" value="F:ATP binding"/>
    <property type="evidence" value="ECO:0007669"/>
    <property type="project" value="InterPro"/>
</dbReference>
<dbReference type="AlphaFoldDB" id="A0A2A7UVY5"/>
<evidence type="ECO:0000313" key="3">
    <source>
        <dbReference type="EMBL" id="PEH89519.1"/>
    </source>
</evidence>
<dbReference type="SUPFAM" id="SSF52540">
    <property type="entry name" value="P-loop containing nucleoside triphosphate hydrolases"/>
    <property type="match status" value="1"/>
</dbReference>
<dbReference type="Proteomes" id="UP000220246">
    <property type="component" value="Unassembled WGS sequence"/>
</dbReference>